<dbReference type="Proteomes" id="UP000243200">
    <property type="component" value="Unassembled WGS sequence"/>
</dbReference>
<dbReference type="AlphaFoldDB" id="A0A1C3KHD0"/>
<evidence type="ECO:0000313" key="2">
    <source>
        <dbReference type="Proteomes" id="UP000243200"/>
    </source>
</evidence>
<protein>
    <submittedName>
        <fullName evidence="1">Plasmodium variant antigen protein Cir/Yir/Bir, putative</fullName>
    </submittedName>
</protein>
<dbReference type="EMBL" id="FLRJ01000238">
    <property type="protein sequence ID" value="SBT73094.1"/>
    <property type="molecule type" value="Genomic_DNA"/>
</dbReference>
<gene>
    <name evidence="1" type="primary">PowCR01_000079700</name>
    <name evidence="1" type="ORF">POWCR01_000079700</name>
</gene>
<accession>A0A1C3KHD0</accession>
<evidence type="ECO:0000313" key="1">
    <source>
        <dbReference type="EMBL" id="SBT73094.1"/>
    </source>
</evidence>
<dbReference type="VEuPathDB" id="PlasmoDB:POWCR01_000079700"/>
<proteinExistence type="predicted"/>
<organism evidence="1 2">
    <name type="scientific">Plasmodium ovale</name>
    <name type="common">malaria parasite P. ovale</name>
    <dbReference type="NCBI Taxonomy" id="36330"/>
    <lineage>
        <taxon>Eukaryota</taxon>
        <taxon>Sar</taxon>
        <taxon>Alveolata</taxon>
        <taxon>Apicomplexa</taxon>
        <taxon>Aconoidasida</taxon>
        <taxon>Haemosporida</taxon>
        <taxon>Plasmodiidae</taxon>
        <taxon>Plasmodium</taxon>
        <taxon>Plasmodium (Plasmodium)</taxon>
    </lineage>
</organism>
<sequence length="210" mass="24462">MYSLFGHSDSNDYEFVNYSLNGNLRRNNTPDQINAKKFYDKFITMGDMFEKVLMSKDKMCYINDSYLEKMNILNNLYNIYENIYNLINIDLGEENKSCLQYAEECVREYTICLNKCPKDDTSFCKALEGFRELYESLIKKSSQAIICAHMDLPNLPIYKNTNGIPNIKTDKEENDRIDSIIIIGPMLGMIPILDLFYSVRYISFINVNNG</sequence>
<reference evidence="1 2" key="1">
    <citation type="submission" date="2016-06" db="EMBL/GenBank/DDBJ databases">
        <authorList>
            <consortium name="Pathogen Informatics"/>
        </authorList>
    </citation>
    <scope>NUCLEOTIDE SEQUENCE [LARGE SCALE GENOMIC DNA]</scope>
</reference>
<name>A0A1C3KHD0_PLAOA</name>